<dbReference type="Proteomes" id="UP000054770">
    <property type="component" value="Unassembled WGS sequence"/>
</dbReference>
<proteinExistence type="predicted"/>
<evidence type="ECO:0000313" key="1">
    <source>
        <dbReference type="EMBL" id="SAL68726.1"/>
    </source>
</evidence>
<gene>
    <name evidence="1" type="ORF">AWB68_03882</name>
</gene>
<name>A0A158JIQ4_9BURK</name>
<comment type="caution">
    <text evidence="1">The sequence shown here is derived from an EMBL/GenBank/DDBJ whole genome shotgun (WGS) entry which is preliminary data.</text>
</comment>
<sequence length="65" mass="7048">MKHSTRLIPNTYMTVKWHAAIKRGKLQPAPWPAEGGRGAVPTTAILPACGFGRYAATLIADTWLS</sequence>
<protein>
    <submittedName>
        <fullName evidence="1">Uncharacterized protein</fullName>
    </submittedName>
</protein>
<reference evidence="1" key="1">
    <citation type="submission" date="2016-01" db="EMBL/GenBank/DDBJ databases">
        <authorList>
            <person name="Peeters C."/>
        </authorList>
    </citation>
    <scope>NUCLEOTIDE SEQUENCE [LARGE SCALE GENOMIC DNA]</scope>
    <source>
        <strain evidence="1">LMG 22940</strain>
    </source>
</reference>
<accession>A0A158JIQ4</accession>
<evidence type="ECO:0000313" key="2">
    <source>
        <dbReference type="Proteomes" id="UP000054770"/>
    </source>
</evidence>
<organism evidence="1 2">
    <name type="scientific">Caballeronia choica</name>
    <dbReference type="NCBI Taxonomy" id="326476"/>
    <lineage>
        <taxon>Bacteria</taxon>
        <taxon>Pseudomonadati</taxon>
        <taxon>Pseudomonadota</taxon>
        <taxon>Betaproteobacteria</taxon>
        <taxon>Burkholderiales</taxon>
        <taxon>Burkholderiaceae</taxon>
        <taxon>Caballeronia</taxon>
    </lineage>
</organism>
<dbReference type="AlphaFoldDB" id="A0A158JIQ4"/>
<dbReference type="EMBL" id="FCON02000042">
    <property type="protein sequence ID" value="SAL68726.1"/>
    <property type="molecule type" value="Genomic_DNA"/>
</dbReference>
<keyword evidence="2" id="KW-1185">Reference proteome</keyword>